<organism evidence="3 4">
    <name type="scientific">Xanthobacter tagetidis</name>
    <dbReference type="NCBI Taxonomy" id="60216"/>
    <lineage>
        <taxon>Bacteria</taxon>
        <taxon>Pseudomonadati</taxon>
        <taxon>Pseudomonadota</taxon>
        <taxon>Alphaproteobacteria</taxon>
        <taxon>Hyphomicrobiales</taxon>
        <taxon>Xanthobacteraceae</taxon>
        <taxon>Xanthobacter</taxon>
    </lineage>
</organism>
<dbReference type="GO" id="GO:0005886">
    <property type="term" value="C:plasma membrane"/>
    <property type="evidence" value="ECO:0007669"/>
    <property type="project" value="InterPro"/>
</dbReference>
<accession>A0A3L7AHA6</accession>
<evidence type="ECO:0000256" key="1">
    <source>
        <dbReference type="SAM" id="MobiDB-lite"/>
    </source>
</evidence>
<feature type="domain" description="Anti-sigma K factor RskA C-terminal" evidence="2">
    <location>
        <begin position="136"/>
        <end position="259"/>
    </location>
</feature>
<dbReference type="OrthoDB" id="9816387at2"/>
<dbReference type="EMBL" id="RCTF01000006">
    <property type="protein sequence ID" value="RLP79041.1"/>
    <property type="molecule type" value="Genomic_DNA"/>
</dbReference>
<gene>
    <name evidence="3" type="ORF">D9R14_09365</name>
</gene>
<evidence type="ECO:0000259" key="2">
    <source>
        <dbReference type="Pfam" id="PF10099"/>
    </source>
</evidence>
<dbReference type="RefSeq" id="WP_121623057.1">
    <property type="nucleotide sequence ID" value="NZ_JACIIW010000002.1"/>
</dbReference>
<dbReference type="InterPro" id="IPR018764">
    <property type="entry name" value="RskA_C"/>
</dbReference>
<evidence type="ECO:0000313" key="4">
    <source>
        <dbReference type="Proteomes" id="UP000269692"/>
    </source>
</evidence>
<comment type="caution">
    <text evidence="3">The sequence shown here is derived from an EMBL/GenBank/DDBJ whole genome shotgun (WGS) entry which is preliminary data.</text>
</comment>
<sequence>MSAQGTPPTPDELDHLAAEHVLGLADPADEARARALMSADPAFRALVETWRARFAELDATAAPGAPSDALLERILASVAAAPEAEAAPHATVPEPPARTPAAAQPARPAPGPAPRPAPWFAGFWESLAFWRTAGFAASAAALVLAVGLAVTLPGGAPKPVFVAVLLTPDNQPAAVVNAFANGTAELIPLRSIEVPQGRALEVWTLQDRGRGPVSIGLLERARTVRLDLGRLPATGPDQLFEITLEPSAGSPIGRPTGPILMKGTTSAPL</sequence>
<evidence type="ECO:0000313" key="3">
    <source>
        <dbReference type="EMBL" id="RLP79041.1"/>
    </source>
</evidence>
<name>A0A3L7AHA6_9HYPH</name>
<dbReference type="AlphaFoldDB" id="A0A3L7AHA6"/>
<keyword evidence="4" id="KW-1185">Reference proteome</keyword>
<dbReference type="Proteomes" id="UP000269692">
    <property type="component" value="Unassembled WGS sequence"/>
</dbReference>
<reference evidence="3 4" key="1">
    <citation type="submission" date="2018-10" db="EMBL/GenBank/DDBJ databases">
        <title>Xanthobacter tagetidis genome sequencing and assembly.</title>
        <authorList>
            <person name="Maclea K.S."/>
            <person name="Goen A.E."/>
            <person name="Fatima S.A."/>
        </authorList>
    </citation>
    <scope>NUCLEOTIDE SEQUENCE [LARGE SCALE GENOMIC DNA]</scope>
    <source>
        <strain evidence="3 4">ATCC 700314</strain>
    </source>
</reference>
<feature type="region of interest" description="Disordered" evidence="1">
    <location>
        <begin position="85"/>
        <end position="114"/>
    </location>
</feature>
<dbReference type="Pfam" id="PF10099">
    <property type="entry name" value="RskA_C"/>
    <property type="match status" value="1"/>
</dbReference>
<protein>
    <recommendedName>
        <fullName evidence="2">Anti-sigma K factor RskA C-terminal domain-containing protein</fullName>
    </recommendedName>
</protein>
<proteinExistence type="predicted"/>